<evidence type="ECO:0000256" key="3">
    <source>
        <dbReference type="ARBA" id="ARBA00022691"/>
    </source>
</evidence>
<keyword evidence="1 5" id="KW-0489">Methyltransferase</keyword>
<proteinExistence type="predicted"/>
<dbReference type="PANTHER" id="PTHR43464:SF19">
    <property type="entry name" value="UBIQUINONE BIOSYNTHESIS O-METHYLTRANSFERASE, MITOCHONDRIAL"/>
    <property type="match status" value="1"/>
</dbReference>
<dbReference type="Gene3D" id="3.40.50.150">
    <property type="entry name" value="Vaccinia Virus protein VP39"/>
    <property type="match status" value="1"/>
</dbReference>
<keyword evidence="6" id="KW-1185">Reference proteome</keyword>
<protein>
    <submittedName>
        <fullName evidence="5">Class I SAM-dependent methyltransferase</fullName>
        <ecNumber evidence="5">2.1.-.-</ecNumber>
    </submittedName>
</protein>
<evidence type="ECO:0000313" key="5">
    <source>
        <dbReference type="EMBL" id="MDT0270672.1"/>
    </source>
</evidence>
<name>A0ABU2K097_9ACTN</name>
<dbReference type="GO" id="GO:0032259">
    <property type="term" value="P:methylation"/>
    <property type="evidence" value="ECO:0007669"/>
    <property type="project" value="UniProtKB-KW"/>
</dbReference>
<evidence type="ECO:0000259" key="4">
    <source>
        <dbReference type="Pfam" id="PF13649"/>
    </source>
</evidence>
<dbReference type="Proteomes" id="UP001183410">
    <property type="component" value="Unassembled WGS sequence"/>
</dbReference>
<dbReference type="PANTHER" id="PTHR43464">
    <property type="entry name" value="METHYLTRANSFERASE"/>
    <property type="match status" value="1"/>
</dbReference>
<evidence type="ECO:0000256" key="2">
    <source>
        <dbReference type="ARBA" id="ARBA00022679"/>
    </source>
</evidence>
<keyword evidence="3" id="KW-0949">S-adenosyl-L-methionine</keyword>
<dbReference type="EMBL" id="JAVREO010000030">
    <property type="protein sequence ID" value="MDT0270672.1"/>
    <property type="molecule type" value="Genomic_DNA"/>
</dbReference>
<evidence type="ECO:0000313" key="6">
    <source>
        <dbReference type="Proteomes" id="UP001183410"/>
    </source>
</evidence>
<accession>A0ABU2K097</accession>
<sequence>MFEELAGINARPALYAQVTTPELWCDPHISGRMLAAHLDPLVDLSSYRAEYLERVLAWLVDRFDIAAGPRVADFGCGPGLYTNRLARAGAIVTGLDLSARSLDHAGAAARAAGLSVRYLRQDYLAYRDDARYDLVIMVMRDYGALSPDGRRALLDTVRRHLDAGGSFVFDVDSAAAFAEVRERATYAPSLMDGFWSDRPYFGFLNTHRYERARVSLDRYEIVEAGRRRTFYNWVRYFTPDELVGELTAAGFEAVEVVGDLTGARYDSAAPRFAAVATVG</sequence>
<dbReference type="Pfam" id="PF13649">
    <property type="entry name" value="Methyltransf_25"/>
    <property type="match status" value="1"/>
</dbReference>
<dbReference type="Gene3D" id="2.20.25.110">
    <property type="entry name" value="S-adenosyl-L-methionine-dependent methyltransferases"/>
    <property type="match status" value="1"/>
</dbReference>
<dbReference type="GO" id="GO:0008168">
    <property type="term" value="F:methyltransferase activity"/>
    <property type="evidence" value="ECO:0007669"/>
    <property type="project" value="UniProtKB-KW"/>
</dbReference>
<dbReference type="EC" id="2.1.-.-" evidence="5"/>
<dbReference type="CDD" id="cd02440">
    <property type="entry name" value="AdoMet_MTases"/>
    <property type="match status" value="1"/>
</dbReference>
<dbReference type="InterPro" id="IPR029063">
    <property type="entry name" value="SAM-dependent_MTases_sf"/>
</dbReference>
<keyword evidence="2 5" id="KW-0808">Transferase</keyword>
<dbReference type="SUPFAM" id="SSF53335">
    <property type="entry name" value="S-adenosyl-L-methionine-dependent methyltransferases"/>
    <property type="match status" value="1"/>
</dbReference>
<feature type="domain" description="Methyltransferase" evidence="4">
    <location>
        <begin position="71"/>
        <end position="165"/>
    </location>
</feature>
<reference evidence="6" key="1">
    <citation type="submission" date="2023-07" db="EMBL/GenBank/DDBJ databases">
        <title>30 novel species of actinomycetes from the DSMZ collection.</title>
        <authorList>
            <person name="Nouioui I."/>
        </authorList>
    </citation>
    <scope>NUCLEOTIDE SEQUENCE [LARGE SCALE GENOMIC DNA]</scope>
    <source>
        <strain evidence="6">DSM 44915</strain>
    </source>
</reference>
<dbReference type="InterPro" id="IPR041698">
    <property type="entry name" value="Methyltransf_25"/>
</dbReference>
<evidence type="ECO:0000256" key="1">
    <source>
        <dbReference type="ARBA" id="ARBA00022603"/>
    </source>
</evidence>
<organism evidence="5 6">
    <name type="scientific">Streptomyces chisholmiae</name>
    <dbReference type="NCBI Taxonomy" id="3075540"/>
    <lineage>
        <taxon>Bacteria</taxon>
        <taxon>Bacillati</taxon>
        <taxon>Actinomycetota</taxon>
        <taxon>Actinomycetes</taxon>
        <taxon>Kitasatosporales</taxon>
        <taxon>Streptomycetaceae</taxon>
        <taxon>Streptomyces</taxon>
    </lineage>
</organism>
<dbReference type="RefSeq" id="WP_311670734.1">
    <property type="nucleotide sequence ID" value="NZ_JAVREO010000030.1"/>
</dbReference>
<gene>
    <name evidence="5" type="ORF">RM844_30810</name>
</gene>
<comment type="caution">
    <text evidence="5">The sequence shown here is derived from an EMBL/GenBank/DDBJ whole genome shotgun (WGS) entry which is preliminary data.</text>
</comment>